<dbReference type="AlphaFoldDB" id="A0A2G2ZXV9"/>
<dbReference type="Gramene" id="PHT86804">
    <property type="protein sequence ID" value="PHT86804"/>
    <property type="gene ID" value="T459_08910"/>
</dbReference>
<keyword evidence="3" id="KW-1185">Reference proteome</keyword>
<proteinExistence type="predicted"/>
<comment type="caution">
    <text evidence="2">The sequence shown here is derived from an EMBL/GenBank/DDBJ whole genome shotgun (WGS) entry which is preliminary data.</text>
</comment>
<keyword evidence="1" id="KW-0704">Schiff base</keyword>
<dbReference type="PANTHER" id="PTHR10683">
    <property type="entry name" value="TRANSALDOLASE"/>
    <property type="match status" value="1"/>
</dbReference>
<protein>
    <submittedName>
        <fullName evidence="2">Uncharacterized protein</fullName>
    </submittedName>
</protein>
<evidence type="ECO:0000313" key="2">
    <source>
        <dbReference type="EMBL" id="PHT86804.1"/>
    </source>
</evidence>
<dbReference type="GO" id="GO:0005975">
    <property type="term" value="P:carbohydrate metabolic process"/>
    <property type="evidence" value="ECO:0007669"/>
    <property type="project" value="InterPro"/>
</dbReference>
<dbReference type="InterPro" id="IPR001585">
    <property type="entry name" value="TAL/FSA"/>
</dbReference>
<dbReference type="SUPFAM" id="SSF51569">
    <property type="entry name" value="Aldolase"/>
    <property type="match status" value="1"/>
</dbReference>
<dbReference type="Proteomes" id="UP000222542">
    <property type="component" value="Unassembled WGS sequence"/>
</dbReference>
<evidence type="ECO:0000256" key="1">
    <source>
        <dbReference type="ARBA" id="ARBA00023270"/>
    </source>
</evidence>
<sequence length="151" mass="17275">MLKAAELWLLQFYQANQVHDLLKTYTVIEVPPERLLFKIPATWQGIEASRILEAEGIQTHLTFVYSPNWNAALSFASFCSLYYSGLPYYIVRNGLYKVCSGKNAPGVQNEEKDGSDEDIDLTCEDFWVVDKYSNINSFVLTSLRLIATRTY</sequence>
<gene>
    <name evidence="2" type="ORF">T459_08910</name>
</gene>
<dbReference type="Gene3D" id="3.20.20.70">
    <property type="entry name" value="Aldolase class I"/>
    <property type="match status" value="1"/>
</dbReference>
<organism evidence="2 3">
    <name type="scientific">Capsicum annuum</name>
    <name type="common">Capsicum pepper</name>
    <dbReference type="NCBI Taxonomy" id="4072"/>
    <lineage>
        <taxon>Eukaryota</taxon>
        <taxon>Viridiplantae</taxon>
        <taxon>Streptophyta</taxon>
        <taxon>Embryophyta</taxon>
        <taxon>Tracheophyta</taxon>
        <taxon>Spermatophyta</taxon>
        <taxon>Magnoliopsida</taxon>
        <taxon>eudicotyledons</taxon>
        <taxon>Gunneridae</taxon>
        <taxon>Pentapetalae</taxon>
        <taxon>asterids</taxon>
        <taxon>lamiids</taxon>
        <taxon>Solanales</taxon>
        <taxon>Solanaceae</taxon>
        <taxon>Solanoideae</taxon>
        <taxon>Capsiceae</taxon>
        <taxon>Capsicum</taxon>
    </lineage>
</organism>
<dbReference type="EMBL" id="AYRZ02000003">
    <property type="protein sequence ID" value="PHT86804.1"/>
    <property type="molecule type" value="Genomic_DNA"/>
</dbReference>
<dbReference type="STRING" id="4072.A0A2G2ZXV9"/>
<reference evidence="2 3" key="2">
    <citation type="journal article" date="2017" name="Genome Biol.">
        <title>New reference genome sequences of hot pepper reveal the massive evolution of plant disease-resistance genes by retroduplication.</title>
        <authorList>
            <person name="Kim S."/>
            <person name="Park J."/>
            <person name="Yeom S.I."/>
            <person name="Kim Y.M."/>
            <person name="Seo E."/>
            <person name="Kim K.T."/>
            <person name="Kim M.S."/>
            <person name="Lee J.M."/>
            <person name="Cheong K."/>
            <person name="Shin H.S."/>
            <person name="Kim S.B."/>
            <person name="Han K."/>
            <person name="Lee J."/>
            <person name="Park M."/>
            <person name="Lee H.A."/>
            <person name="Lee H.Y."/>
            <person name="Lee Y."/>
            <person name="Oh S."/>
            <person name="Lee J.H."/>
            <person name="Choi E."/>
            <person name="Choi E."/>
            <person name="Lee S.E."/>
            <person name="Jeon J."/>
            <person name="Kim H."/>
            <person name="Choi G."/>
            <person name="Song H."/>
            <person name="Lee J."/>
            <person name="Lee S.C."/>
            <person name="Kwon J.K."/>
            <person name="Lee H.Y."/>
            <person name="Koo N."/>
            <person name="Hong Y."/>
            <person name="Kim R.W."/>
            <person name="Kang W.H."/>
            <person name="Huh J.H."/>
            <person name="Kang B.C."/>
            <person name="Yang T.J."/>
            <person name="Lee Y.H."/>
            <person name="Bennetzen J.L."/>
            <person name="Choi D."/>
        </authorList>
    </citation>
    <scope>NUCLEOTIDE SEQUENCE [LARGE SCALE GENOMIC DNA]</scope>
    <source>
        <strain evidence="3">cv. CM334</strain>
    </source>
</reference>
<dbReference type="PANTHER" id="PTHR10683:SF18">
    <property type="entry name" value="TRANSALDOLASE"/>
    <property type="match status" value="1"/>
</dbReference>
<dbReference type="InterPro" id="IPR013785">
    <property type="entry name" value="Aldolase_TIM"/>
</dbReference>
<evidence type="ECO:0000313" key="3">
    <source>
        <dbReference type="Proteomes" id="UP000222542"/>
    </source>
</evidence>
<accession>A0A2G2ZXV9</accession>
<name>A0A2G2ZXV9_CAPAN</name>
<dbReference type="Pfam" id="PF00923">
    <property type="entry name" value="TAL_FSA"/>
    <property type="match status" value="1"/>
</dbReference>
<reference evidence="2 3" key="1">
    <citation type="journal article" date="2014" name="Nat. Genet.">
        <title>Genome sequence of the hot pepper provides insights into the evolution of pungency in Capsicum species.</title>
        <authorList>
            <person name="Kim S."/>
            <person name="Park M."/>
            <person name="Yeom S.I."/>
            <person name="Kim Y.M."/>
            <person name="Lee J.M."/>
            <person name="Lee H.A."/>
            <person name="Seo E."/>
            <person name="Choi J."/>
            <person name="Cheong K."/>
            <person name="Kim K.T."/>
            <person name="Jung K."/>
            <person name="Lee G.W."/>
            <person name="Oh S.K."/>
            <person name="Bae C."/>
            <person name="Kim S.B."/>
            <person name="Lee H.Y."/>
            <person name="Kim S.Y."/>
            <person name="Kim M.S."/>
            <person name="Kang B.C."/>
            <person name="Jo Y.D."/>
            <person name="Yang H.B."/>
            <person name="Jeong H.J."/>
            <person name="Kang W.H."/>
            <person name="Kwon J.K."/>
            <person name="Shin C."/>
            <person name="Lim J.Y."/>
            <person name="Park J.H."/>
            <person name="Huh J.H."/>
            <person name="Kim J.S."/>
            <person name="Kim B.D."/>
            <person name="Cohen O."/>
            <person name="Paran I."/>
            <person name="Suh M.C."/>
            <person name="Lee S.B."/>
            <person name="Kim Y.K."/>
            <person name="Shin Y."/>
            <person name="Noh S.J."/>
            <person name="Park J."/>
            <person name="Seo Y.S."/>
            <person name="Kwon S.Y."/>
            <person name="Kim H.A."/>
            <person name="Park J.M."/>
            <person name="Kim H.J."/>
            <person name="Choi S.B."/>
            <person name="Bosland P.W."/>
            <person name="Reeves G."/>
            <person name="Jo S.H."/>
            <person name="Lee B.W."/>
            <person name="Cho H.T."/>
            <person name="Choi H.S."/>
            <person name="Lee M.S."/>
            <person name="Yu Y."/>
            <person name="Do Choi Y."/>
            <person name="Park B.S."/>
            <person name="van Deynze A."/>
            <person name="Ashrafi H."/>
            <person name="Hill T."/>
            <person name="Kim W.T."/>
            <person name="Pai H.S."/>
            <person name="Ahn H.K."/>
            <person name="Yeam I."/>
            <person name="Giovannoni J.J."/>
            <person name="Rose J.K."/>
            <person name="Sorensen I."/>
            <person name="Lee S.J."/>
            <person name="Kim R.W."/>
            <person name="Choi I.Y."/>
            <person name="Choi B.S."/>
            <person name="Lim J.S."/>
            <person name="Lee Y.H."/>
            <person name="Choi D."/>
        </authorList>
    </citation>
    <scope>NUCLEOTIDE SEQUENCE [LARGE SCALE GENOMIC DNA]</scope>
    <source>
        <strain evidence="3">cv. CM334</strain>
    </source>
</reference>